<dbReference type="InterPro" id="IPR016181">
    <property type="entry name" value="Acyl_CoA_acyltransferase"/>
</dbReference>
<evidence type="ECO:0000259" key="1">
    <source>
        <dbReference type="PROSITE" id="PS51186"/>
    </source>
</evidence>
<reference evidence="3" key="1">
    <citation type="submission" date="2016-10" db="EMBL/GenBank/DDBJ databases">
        <authorList>
            <person name="Varghese N."/>
            <person name="Submissions S."/>
        </authorList>
    </citation>
    <scope>NUCLEOTIDE SEQUENCE [LARGE SCALE GENOMIC DNA]</scope>
    <source>
        <strain evidence="3">DSM 19110</strain>
    </source>
</reference>
<organism evidence="2 3">
    <name type="scientific">Pedobacter steynii</name>
    <dbReference type="NCBI Taxonomy" id="430522"/>
    <lineage>
        <taxon>Bacteria</taxon>
        <taxon>Pseudomonadati</taxon>
        <taxon>Bacteroidota</taxon>
        <taxon>Sphingobacteriia</taxon>
        <taxon>Sphingobacteriales</taxon>
        <taxon>Sphingobacteriaceae</taxon>
        <taxon>Pedobacter</taxon>
    </lineage>
</organism>
<gene>
    <name evidence="2" type="ORF">SAMN05421820_106112</name>
</gene>
<sequence>MVKYISAEQTLPLRSLVLRNGMPEAQCVFPQDHMEGGLHLGCFAGDQLVSVATIFPEDHPEHGPHGFRLRGMASDPAFAGKGYGAKLINFAIDELTSANAAYIWCNARSAAAAFYTKLGFTMISEEFEIPGIGPHFNMIRLLAVKNNKLS</sequence>
<dbReference type="Gene3D" id="3.40.630.30">
    <property type="match status" value="1"/>
</dbReference>
<accession>A0A1G9YG77</accession>
<dbReference type="STRING" id="430522.BFS30_09965"/>
<dbReference type="AlphaFoldDB" id="A0A1G9YG77"/>
<dbReference type="RefSeq" id="WP_074609254.1">
    <property type="nucleotide sequence ID" value="NZ_FNGY01000006.1"/>
</dbReference>
<name>A0A1G9YG77_9SPHI</name>
<dbReference type="CDD" id="cd04301">
    <property type="entry name" value="NAT_SF"/>
    <property type="match status" value="1"/>
</dbReference>
<evidence type="ECO:0000313" key="3">
    <source>
        <dbReference type="Proteomes" id="UP000183200"/>
    </source>
</evidence>
<dbReference type="PROSITE" id="PS51186">
    <property type="entry name" value="GNAT"/>
    <property type="match status" value="1"/>
</dbReference>
<feature type="domain" description="N-acetyltransferase" evidence="1">
    <location>
        <begin position="1"/>
        <end position="143"/>
    </location>
</feature>
<evidence type="ECO:0000313" key="2">
    <source>
        <dbReference type="EMBL" id="SDN08189.1"/>
    </source>
</evidence>
<dbReference type="GO" id="GO:0016747">
    <property type="term" value="F:acyltransferase activity, transferring groups other than amino-acyl groups"/>
    <property type="evidence" value="ECO:0007669"/>
    <property type="project" value="InterPro"/>
</dbReference>
<keyword evidence="2" id="KW-0012">Acyltransferase</keyword>
<dbReference type="OrthoDB" id="2352823at2"/>
<dbReference type="EMBL" id="FNGY01000006">
    <property type="protein sequence ID" value="SDN08189.1"/>
    <property type="molecule type" value="Genomic_DNA"/>
</dbReference>
<dbReference type="Proteomes" id="UP000183200">
    <property type="component" value="Unassembled WGS sequence"/>
</dbReference>
<dbReference type="InterPro" id="IPR000182">
    <property type="entry name" value="GNAT_dom"/>
</dbReference>
<keyword evidence="2" id="KW-0808">Transferase</keyword>
<proteinExistence type="predicted"/>
<keyword evidence="3" id="KW-1185">Reference proteome</keyword>
<protein>
    <submittedName>
        <fullName evidence="2">Predicted N-acyltransferase, GNAT family</fullName>
    </submittedName>
</protein>
<dbReference type="Pfam" id="PF00583">
    <property type="entry name" value="Acetyltransf_1"/>
    <property type="match status" value="1"/>
</dbReference>
<dbReference type="SUPFAM" id="SSF55729">
    <property type="entry name" value="Acyl-CoA N-acyltransferases (Nat)"/>
    <property type="match status" value="1"/>
</dbReference>